<dbReference type="GO" id="GO:0012505">
    <property type="term" value="C:endomembrane system"/>
    <property type="evidence" value="ECO:0007669"/>
    <property type="project" value="UniProtKB-SubCell"/>
</dbReference>
<proteinExistence type="inferred from homology"/>
<sequence>MNAQLLCQICLNTCLCSQFKSFICGHGHCKTRVDTLFEHSPTKSDEIQESNYFTQRGEYRVDDAASKTMKDSLMYEMSYYRFADLFGGGQAMDRVRNQQAPKNIELDYLDEAFTSENWIVRLYQVRKEDILGRDLKSANAFEKGKKRKRSKPLSRRRAIV</sequence>
<dbReference type="GO" id="GO:0016020">
    <property type="term" value="C:membrane"/>
    <property type="evidence" value="ECO:0007669"/>
    <property type="project" value="InterPro"/>
</dbReference>
<evidence type="ECO:0000313" key="15">
    <source>
        <dbReference type="Proteomes" id="UP000521943"/>
    </source>
</evidence>
<evidence type="ECO:0000313" key="14">
    <source>
        <dbReference type="EMBL" id="KAF6753521.1"/>
    </source>
</evidence>
<evidence type="ECO:0000256" key="3">
    <source>
        <dbReference type="ARBA" id="ARBA00004127"/>
    </source>
</evidence>
<keyword evidence="13" id="KW-0464">Manganese</keyword>
<dbReference type="AlphaFoldDB" id="A0A8H6HVC9"/>
<keyword evidence="9" id="KW-0479">Metal-binding</keyword>
<evidence type="ECO:0000256" key="4">
    <source>
        <dbReference type="ARBA" id="ARBA00004922"/>
    </source>
</evidence>
<dbReference type="UniPathway" id="UPA00378"/>
<keyword evidence="6" id="KW-0328">Glycosyltransferase</keyword>
<dbReference type="GO" id="GO:0018279">
    <property type="term" value="P:protein N-linked glycosylation via asparagine"/>
    <property type="evidence" value="ECO:0007669"/>
    <property type="project" value="TreeGrafter"/>
</dbReference>
<evidence type="ECO:0000256" key="5">
    <source>
        <dbReference type="ARBA" id="ARBA00010810"/>
    </source>
</evidence>
<evidence type="ECO:0000256" key="7">
    <source>
        <dbReference type="ARBA" id="ARBA00022679"/>
    </source>
</evidence>
<dbReference type="GO" id="GO:0043687">
    <property type="term" value="P:post-translational protein modification"/>
    <property type="evidence" value="ECO:0007669"/>
    <property type="project" value="TreeGrafter"/>
</dbReference>
<dbReference type="EMBL" id="JACGCI010000039">
    <property type="protein sequence ID" value="KAF6753521.1"/>
    <property type="molecule type" value="Genomic_DNA"/>
</dbReference>
<evidence type="ECO:0000256" key="1">
    <source>
        <dbReference type="ARBA" id="ARBA00001936"/>
    </source>
</evidence>
<comment type="caution">
    <text evidence="14">The sequence shown here is derived from an EMBL/GenBank/DDBJ whole genome shotgun (WGS) entry which is preliminary data.</text>
</comment>
<gene>
    <name evidence="14" type="ORF">DFP72DRAFT_1170937</name>
</gene>
<dbReference type="OrthoDB" id="3214132at2759"/>
<protein>
    <submittedName>
        <fullName evidence="14">Uncharacterized protein</fullName>
    </submittedName>
</protein>
<keyword evidence="11" id="KW-1133">Transmembrane helix</keyword>
<comment type="pathway">
    <text evidence="4">Protein modification; protein glycosylation.</text>
</comment>
<evidence type="ECO:0000256" key="9">
    <source>
        <dbReference type="ARBA" id="ARBA00022723"/>
    </source>
</evidence>
<evidence type="ECO:0000256" key="13">
    <source>
        <dbReference type="ARBA" id="ARBA00023211"/>
    </source>
</evidence>
<evidence type="ECO:0000256" key="11">
    <source>
        <dbReference type="ARBA" id="ARBA00022989"/>
    </source>
</evidence>
<name>A0A8H6HVC9_9AGAR</name>
<keyword evidence="15" id="KW-1185">Reference proteome</keyword>
<comment type="subcellular location">
    <subcellularLocation>
        <location evidence="3">Endomembrane system</location>
        <topology evidence="3">Multi-pass membrane protein</topology>
    </subcellularLocation>
</comment>
<keyword evidence="7" id="KW-0808">Transferase</keyword>
<evidence type="ECO:0000256" key="6">
    <source>
        <dbReference type="ARBA" id="ARBA00022676"/>
    </source>
</evidence>
<keyword evidence="12" id="KW-0472">Membrane</keyword>
<evidence type="ECO:0000256" key="2">
    <source>
        <dbReference type="ARBA" id="ARBA00001946"/>
    </source>
</evidence>
<accession>A0A8H6HVC9</accession>
<keyword evidence="8" id="KW-0812">Transmembrane</keyword>
<keyword evidence="10" id="KW-0460">Magnesium</keyword>
<comment type="cofactor">
    <cofactor evidence="2">
        <name>Mg(2+)</name>
        <dbReference type="ChEBI" id="CHEBI:18420"/>
    </cofactor>
</comment>
<organism evidence="14 15">
    <name type="scientific">Ephemerocybe angulata</name>
    <dbReference type="NCBI Taxonomy" id="980116"/>
    <lineage>
        <taxon>Eukaryota</taxon>
        <taxon>Fungi</taxon>
        <taxon>Dikarya</taxon>
        <taxon>Basidiomycota</taxon>
        <taxon>Agaricomycotina</taxon>
        <taxon>Agaricomycetes</taxon>
        <taxon>Agaricomycetidae</taxon>
        <taxon>Agaricales</taxon>
        <taxon>Agaricineae</taxon>
        <taxon>Psathyrellaceae</taxon>
        <taxon>Ephemerocybe</taxon>
    </lineage>
</organism>
<comment type="cofactor">
    <cofactor evidence="1">
        <name>Mn(2+)</name>
        <dbReference type="ChEBI" id="CHEBI:29035"/>
    </cofactor>
</comment>
<dbReference type="Proteomes" id="UP000521943">
    <property type="component" value="Unassembled WGS sequence"/>
</dbReference>
<evidence type="ECO:0000256" key="10">
    <source>
        <dbReference type="ARBA" id="ARBA00022842"/>
    </source>
</evidence>
<evidence type="ECO:0000256" key="12">
    <source>
        <dbReference type="ARBA" id="ARBA00023136"/>
    </source>
</evidence>
<evidence type="ECO:0000256" key="8">
    <source>
        <dbReference type="ARBA" id="ARBA00022692"/>
    </source>
</evidence>
<dbReference type="PANTHER" id="PTHR13872">
    <property type="entry name" value="DOLICHYL-DIPHOSPHOOLIGOSACCHARIDE--PROTEIN GLYCOSYLTRANSFERASE SUBUNIT"/>
    <property type="match status" value="1"/>
</dbReference>
<dbReference type="GO" id="GO:0004579">
    <property type="term" value="F:dolichyl-diphosphooligosaccharide-protein glycotransferase activity"/>
    <property type="evidence" value="ECO:0007669"/>
    <property type="project" value="TreeGrafter"/>
</dbReference>
<dbReference type="InterPro" id="IPR003674">
    <property type="entry name" value="Oligo_trans_STT3"/>
</dbReference>
<reference evidence="14 15" key="1">
    <citation type="submission" date="2020-07" db="EMBL/GenBank/DDBJ databases">
        <title>Comparative genomics of pyrophilous fungi reveals a link between fire events and developmental genes.</title>
        <authorList>
            <consortium name="DOE Joint Genome Institute"/>
            <person name="Steindorff A.S."/>
            <person name="Carver A."/>
            <person name="Calhoun S."/>
            <person name="Stillman K."/>
            <person name="Liu H."/>
            <person name="Lipzen A."/>
            <person name="Pangilinan J."/>
            <person name="Labutti K."/>
            <person name="Bruns T.D."/>
            <person name="Grigoriev I.V."/>
        </authorList>
    </citation>
    <scope>NUCLEOTIDE SEQUENCE [LARGE SCALE GENOMIC DNA]</scope>
    <source>
        <strain evidence="14 15">CBS 144469</strain>
    </source>
</reference>
<comment type="similarity">
    <text evidence="5">Belongs to the STT3 family.</text>
</comment>
<dbReference type="PANTHER" id="PTHR13872:SF1">
    <property type="entry name" value="DOLICHYL-DIPHOSPHOOLIGOSACCHARIDE--PROTEIN GLYCOSYLTRANSFERASE SUBUNIT STT3B"/>
    <property type="match status" value="1"/>
</dbReference>
<dbReference type="GO" id="GO:0046872">
    <property type="term" value="F:metal ion binding"/>
    <property type="evidence" value="ECO:0007669"/>
    <property type="project" value="UniProtKB-KW"/>
</dbReference>